<dbReference type="AlphaFoldDB" id="A0A4Z0D1F2"/>
<feature type="transmembrane region" description="Helical" evidence="1">
    <location>
        <begin position="194"/>
        <end position="213"/>
    </location>
</feature>
<keyword evidence="1" id="KW-0812">Transmembrane</keyword>
<keyword evidence="1" id="KW-0472">Membrane</keyword>
<dbReference type="EMBL" id="SRIB01000020">
    <property type="protein sequence ID" value="TFZ39155.1"/>
    <property type="molecule type" value="Genomic_DNA"/>
</dbReference>
<dbReference type="RefSeq" id="WP_135271735.1">
    <property type="nucleotide sequence ID" value="NZ_SRIB01000020.1"/>
</dbReference>
<feature type="transmembrane region" description="Helical" evidence="1">
    <location>
        <begin position="36"/>
        <end position="53"/>
    </location>
</feature>
<protein>
    <submittedName>
        <fullName evidence="2">Uncharacterized protein</fullName>
    </submittedName>
</protein>
<reference evidence="2 3" key="1">
    <citation type="submission" date="2019-03" db="EMBL/GenBank/DDBJ databases">
        <title>Draft genome sequence data and analysis of a Fermenting Bacterium, Soehngenia longevitae strain 1933PT, isolated from petroleum reservoir in Azerbaijan.</title>
        <authorList>
            <person name="Grouzdev D.S."/>
            <person name="Bidzhieva S.K."/>
            <person name="Sokolova D.S."/>
            <person name="Tourova T.P."/>
            <person name="Poltaraus A.B."/>
            <person name="Nazina T.N."/>
        </authorList>
    </citation>
    <scope>NUCLEOTIDE SEQUENCE [LARGE SCALE GENOMIC DNA]</scope>
    <source>
        <strain evidence="2 3">1933P</strain>
    </source>
</reference>
<proteinExistence type="predicted"/>
<dbReference type="OrthoDB" id="1644899at2"/>
<evidence type="ECO:0000256" key="1">
    <source>
        <dbReference type="SAM" id="Phobius"/>
    </source>
</evidence>
<gene>
    <name evidence="2" type="ORF">E4100_09085</name>
</gene>
<evidence type="ECO:0000313" key="3">
    <source>
        <dbReference type="Proteomes" id="UP000298381"/>
    </source>
</evidence>
<sequence>MRVLMESLFDIIYLVFVISMGFYLIIKNNKKTNSRLFGIMAVILGFGDAFHLVPRILALNTANGFEVYKNSLGIGKAVTSVTMTVFYIILYYIFKNRYNIKNKVLDFAIWILALARVVLTAMPQNQWTSEIQPLDWGIYRNIPFVIMGIIMVVIAYNCAKNYKDKSFKNMYLAITLSFVFYIPVVLWGDIYPLIGMLMIPKTLMYVWIVTMGYKDYKANR</sequence>
<feature type="transmembrane region" description="Helical" evidence="1">
    <location>
        <begin position="104"/>
        <end position="122"/>
    </location>
</feature>
<dbReference type="Proteomes" id="UP000298381">
    <property type="component" value="Unassembled WGS sequence"/>
</dbReference>
<feature type="transmembrane region" description="Helical" evidence="1">
    <location>
        <begin position="171"/>
        <end position="188"/>
    </location>
</feature>
<feature type="transmembrane region" description="Helical" evidence="1">
    <location>
        <begin position="142"/>
        <end position="159"/>
    </location>
</feature>
<evidence type="ECO:0000313" key="2">
    <source>
        <dbReference type="EMBL" id="TFZ39155.1"/>
    </source>
</evidence>
<name>A0A4Z0D1F2_9FIRM</name>
<organism evidence="2 3">
    <name type="scientific">Soehngenia longivitae</name>
    <dbReference type="NCBI Taxonomy" id="2562294"/>
    <lineage>
        <taxon>Bacteria</taxon>
        <taxon>Bacillati</taxon>
        <taxon>Bacillota</taxon>
        <taxon>Tissierellia</taxon>
        <taxon>Tissierellales</taxon>
        <taxon>Tissierellaceae</taxon>
        <taxon>Soehngenia</taxon>
    </lineage>
</organism>
<feature type="transmembrane region" description="Helical" evidence="1">
    <location>
        <begin position="6"/>
        <end position="24"/>
    </location>
</feature>
<comment type="caution">
    <text evidence="2">The sequence shown here is derived from an EMBL/GenBank/DDBJ whole genome shotgun (WGS) entry which is preliminary data.</text>
</comment>
<keyword evidence="1" id="KW-1133">Transmembrane helix</keyword>
<feature type="transmembrane region" description="Helical" evidence="1">
    <location>
        <begin position="73"/>
        <end position="92"/>
    </location>
</feature>
<keyword evidence="3" id="KW-1185">Reference proteome</keyword>
<accession>A0A4Z0D1F2</accession>